<feature type="region of interest" description="Disordered" evidence="1">
    <location>
        <begin position="35"/>
        <end position="63"/>
    </location>
</feature>
<organism evidence="2 3">
    <name type="scientific">Exidia glandulosa HHB12029</name>
    <dbReference type="NCBI Taxonomy" id="1314781"/>
    <lineage>
        <taxon>Eukaryota</taxon>
        <taxon>Fungi</taxon>
        <taxon>Dikarya</taxon>
        <taxon>Basidiomycota</taxon>
        <taxon>Agaricomycotina</taxon>
        <taxon>Agaricomycetes</taxon>
        <taxon>Auriculariales</taxon>
        <taxon>Exidiaceae</taxon>
        <taxon>Exidia</taxon>
    </lineage>
</organism>
<sequence length="89" mass="10028">MGVAHTLAPGLGARVRAHRYTTLDRHKDVLQDLRAGPLDRSRGPTVTSFGSRRPMRISAANSQSRHSRPRLLCVLHFRSLLSSRQVRFL</sequence>
<proteinExistence type="predicted"/>
<reference evidence="2 3" key="1">
    <citation type="journal article" date="2016" name="Mol. Biol. Evol.">
        <title>Comparative Genomics of Early-Diverging Mushroom-Forming Fungi Provides Insights into the Origins of Lignocellulose Decay Capabilities.</title>
        <authorList>
            <person name="Nagy L.G."/>
            <person name="Riley R."/>
            <person name="Tritt A."/>
            <person name="Adam C."/>
            <person name="Daum C."/>
            <person name="Floudas D."/>
            <person name="Sun H."/>
            <person name="Yadav J.S."/>
            <person name="Pangilinan J."/>
            <person name="Larsson K.H."/>
            <person name="Matsuura K."/>
            <person name="Barry K."/>
            <person name="Labutti K."/>
            <person name="Kuo R."/>
            <person name="Ohm R.A."/>
            <person name="Bhattacharya S.S."/>
            <person name="Shirouzu T."/>
            <person name="Yoshinaga Y."/>
            <person name="Martin F.M."/>
            <person name="Grigoriev I.V."/>
            <person name="Hibbett D.S."/>
        </authorList>
    </citation>
    <scope>NUCLEOTIDE SEQUENCE [LARGE SCALE GENOMIC DNA]</scope>
    <source>
        <strain evidence="2 3">HHB12029</strain>
    </source>
</reference>
<protein>
    <submittedName>
        <fullName evidence="2">Uncharacterized protein</fullName>
    </submittedName>
</protein>
<dbReference type="EMBL" id="KV425963">
    <property type="protein sequence ID" value="KZV95078.1"/>
    <property type="molecule type" value="Genomic_DNA"/>
</dbReference>
<dbReference type="InParanoid" id="A0A165JMV7"/>
<accession>A0A165JMV7</accession>
<dbReference type="AlphaFoldDB" id="A0A165JMV7"/>
<evidence type="ECO:0000313" key="2">
    <source>
        <dbReference type="EMBL" id="KZV95078.1"/>
    </source>
</evidence>
<keyword evidence="3" id="KW-1185">Reference proteome</keyword>
<evidence type="ECO:0000313" key="3">
    <source>
        <dbReference type="Proteomes" id="UP000077266"/>
    </source>
</evidence>
<evidence type="ECO:0000256" key="1">
    <source>
        <dbReference type="SAM" id="MobiDB-lite"/>
    </source>
</evidence>
<name>A0A165JMV7_EXIGL</name>
<dbReference type="Proteomes" id="UP000077266">
    <property type="component" value="Unassembled WGS sequence"/>
</dbReference>
<gene>
    <name evidence="2" type="ORF">EXIGLDRAFT_735980</name>
</gene>